<dbReference type="GO" id="GO:0005886">
    <property type="term" value="C:plasma membrane"/>
    <property type="evidence" value="ECO:0007669"/>
    <property type="project" value="UniProtKB-SubCell"/>
</dbReference>
<evidence type="ECO:0000256" key="9">
    <source>
        <dbReference type="ARBA" id="ARBA00023136"/>
    </source>
</evidence>
<keyword evidence="15" id="KW-0133">Cell shape</keyword>
<keyword evidence="17" id="KW-1185">Reference proteome</keyword>
<comment type="catalytic activity">
    <reaction evidence="14 15">
        <text>di-trans,octa-cis-undecaprenyl diphosphate + H2O = di-trans,octa-cis-undecaprenyl phosphate + phosphate + H(+)</text>
        <dbReference type="Rhea" id="RHEA:28094"/>
        <dbReference type="ChEBI" id="CHEBI:15377"/>
        <dbReference type="ChEBI" id="CHEBI:15378"/>
        <dbReference type="ChEBI" id="CHEBI:43474"/>
        <dbReference type="ChEBI" id="CHEBI:58405"/>
        <dbReference type="ChEBI" id="CHEBI:60392"/>
        <dbReference type="EC" id="3.6.1.27"/>
    </reaction>
</comment>
<evidence type="ECO:0000256" key="6">
    <source>
        <dbReference type="ARBA" id="ARBA00022692"/>
    </source>
</evidence>
<organism evidence="16 17">
    <name type="scientific">Marispirochaeta aestuarii</name>
    <dbReference type="NCBI Taxonomy" id="1963862"/>
    <lineage>
        <taxon>Bacteria</taxon>
        <taxon>Pseudomonadati</taxon>
        <taxon>Spirochaetota</taxon>
        <taxon>Spirochaetia</taxon>
        <taxon>Spirochaetales</taxon>
        <taxon>Spirochaetaceae</taxon>
        <taxon>Marispirochaeta</taxon>
    </lineage>
</organism>
<evidence type="ECO:0000256" key="8">
    <source>
        <dbReference type="ARBA" id="ARBA00022989"/>
    </source>
</evidence>
<keyword evidence="15" id="KW-0573">Peptidoglycan synthesis</keyword>
<feature type="transmembrane region" description="Helical" evidence="15">
    <location>
        <begin position="114"/>
        <end position="133"/>
    </location>
</feature>
<dbReference type="PANTHER" id="PTHR30622:SF2">
    <property type="entry name" value="UNDECAPRENYL-DIPHOSPHATASE"/>
    <property type="match status" value="1"/>
</dbReference>
<dbReference type="EMBL" id="MWQY01000027">
    <property type="protein sequence ID" value="ORC31120.1"/>
    <property type="molecule type" value="Genomic_DNA"/>
</dbReference>
<evidence type="ECO:0000256" key="3">
    <source>
        <dbReference type="ARBA" id="ARBA00012374"/>
    </source>
</evidence>
<keyword evidence="5 15" id="KW-1003">Cell membrane</keyword>
<keyword evidence="7 15" id="KW-0378">Hydrolase</keyword>
<dbReference type="EC" id="3.6.1.27" evidence="3 15"/>
<comment type="function">
    <text evidence="15">Catalyzes the dephosphorylation of undecaprenyl diphosphate (UPP). Confers resistance to bacitracin.</text>
</comment>
<dbReference type="AlphaFoldDB" id="A0A1Y1RTK4"/>
<dbReference type="HAMAP" id="MF_01006">
    <property type="entry name" value="Undec_diphosphatase"/>
    <property type="match status" value="1"/>
</dbReference>
<reference evidence="16 17" key="1">
    <citation type="submission" date="2017-03" db="EMBL/GenBank/DDBJ databases">
        <title>Draft Genome sequence of Marispirochaeta sp. strain JC444.</title>
        <authorList>
            <person name="Shivani Y."/>
            <person name="Subhash Y."/>
            <person name="Sasikala C."/>
            <person name="Ramana C."/>
        </authorList>
    </citation>
    <scope>NUCLEOTIDE SEQUENCE [LARGE SCALE GENOMIC DNA]</scope>
    <source>
        <strain evidence="16 17">JC444</strain>
    </source>
</reference>
<keyword evidence="10 15" id="KW-0046">Antibiotic resistance</keyword>
<evidence type="ECO:0000256" key="10">
    <source>
        <dbReference type="ARBA" id="ARBA00023251"/>
    </source>
</evidence>
<feature type="transmembrane region" description="Helical" evidence="15">
    <location>
        <begin position="214"/>
        <end position="232"/>
    </location>
</feature>
<feature type="transmembrane region" description="Helical" evidence="15">
    <location>
        <begin position="41"/>
        <end position="64"/>
    </location>
</feature>
<evidence type="ECO:0000256" key="14">
    <source>
        <dbReference type="ARBA" id="ARBA00047594"/>
    </source>
</evidence>
<evidence type="ECO:0000256" key="2">
    <source>
        <dbReference type="ARBA" id="ARBA00010621"/>
    </source>
</evidence>
<dbReference type="InterPro" id="IPR003824">
    <property type="entry name" value="UppP"/>
</dbReference>
<dbReference type="Pfam" id="PF02673">
    <property type="entry name" value="BacA"/>
    <property type="match status" value="1"/>
</dbReference>
<gene>
    <name evidence="15" type="primary">uppP</name>
    <name evidence="16" type="ORF">B4O97_17530</name>
</gene>
<evidence type="ECO:0000256" key="1">
    <source>
        <dbReference type="ARBA" id="ARBA00004651"/>
    </source>
</evidence>
<evidence type="ECO:0000256" key="11">
    <source>
        <dbReference type="ARBA" id="ARBA00023316"/>
    </source>
</evidence>
<sequence length="262" mass="28034">MTFFEAVFLGFLQGITEFLPVSSSGHLVIARQFLEIRDIPVLFDVLLHISTLLVVCLVFRKTLLRLVTSFVRLLGAKKVDADDRGSILAIIVATFVTAVLGLGIESLSPGENPVLVAVLFLVTGIILFLPRIFSWGGEDRTPGIKTGLIVGAAQGLGVFPGISRSGITITASLGAGLSRERAGEFAFIISIPAILGALVLTLRDLESLSGRIDLLSLAGGMLASFLVGYVSLRLLLRLVRGGNLHYFSFYLVPLSLISLLIL</sequence>
<evidence type="ECO:0000313" key="17">
    <source>
        <dbReference type="Proteomes" id="UP000192343"/>
    </source>
</evidence>
<keyword evidence="9 15" id="KW-0472">Membrane</keyword>
<dbReference type="RefSeq" id="WP_083052811.1">
    <property type="nucleotide sequence ID" value="NZ_CAXXQO010000003.1"/>
</dbReference>
<keyword evidence="11 15" id="KW-0961">Cell wall biogenesis/degradation</keyword>
<dbReference type="PANTHER" id="PTHR30622">
    <property type="entry name" value="UNDECAPRENYL-DIPHOSPHATASE"/>
    <property type="match status" value="1"/>
</dbReference>
<evidence type="ECO:0000256" key="4">
    <source>
        <dbReference type="ARBA" id="ARBA00021581"/>
    </source>
</evidence>
<evidence type="ECO:0000256" key="13">
    <source>
        <dbReference type="ARBA" id="ARBA00032932"/>
    </source>
</evidence>
<evidence type="ECO:0000256" key="7">
    <source>
        <dbReference type="ARBA" id="ARBA00022801"/>
    </source>
</evidence>
<evidence type="ECO:0000256" key="5">
    <source>
        <dbReference type="ARBA" id="ARBA00022475"/>
    </source>
</evidence>
<proteinExistence type="inferred from homology"/>
<evidence type="ECO:0000313" key="16">
    <source>
        <dbReference type="EMBL" id="ORC31120.1"/>
    </source>
</evidence>
<feature type="transmembrane region" description="Helical" evidence="15">
    <location>
        <begin position="244"/>
        <end position="261"/>
    </location>
</feature>
<dbReference type="OrthoDB" id="9808289at2"/>
<feature type="transmembrane region" description="Helical" evidence="15">
    <location>
        <begin position="84"/>
        <end position="102"/>
    </location>
</feature>
<keyword evidence="6 15" id="KW-0812">Transmembrane</keyword>
<dbReference type="GO" id="GO:0071555">
    <property type="term" value="P:cell wall organization"/>
    <property type="evidence" value="ECO:0007669"/>
    <property type="project" value="UniProtKB-KW"/>
</dbReference>
<dbReference type="GO" id="GO:0009252">
    <property type="term" value="P:peptidoglycan biosynthetic process"/>
    <property type="evidence" value="ECO:0007669"/>
    <property type="project" value="UniProtKB-KW"/>
</dbReference>
<dbReference type="GO" id="GO:0046677">
    <property type="term" value="P:response to antibiotic"/>
    <property type="evidence" value="ECO:0007669"/>
    <property type="project" value="UniProtKB-UniRule"/>
</dbReference>
<accession>A0A1Y1RTK4</accession>
<comment type="subcellular location">
    <subcellularLocation>
        <location evidence="1 15">Cell membrane</location>
        <topology evidence="1 15">Multi-pass membrane protein</topology>
    </subcellularLocation>
</comment>
<feature type="transmembrane region" description="Helical" evidence="15">
    <location>
        <begin position="6"/>
        <end position="29"/>
    </location>
</feature>
<comment type="caution">
    <text evidence="16">The sequence shown here is derived from an EMBL/GenBank/DDBJ whole genome shotgun (WGS) entry which is preliminary data.</text>
</comment>
<dbReference type="Proteomes" id="UP000192343">
    <property type="component" value="Unassembled WGS sequence"/>
</dbReference>
<keyword evidence="8 15" id="KW-1133">Transmembrane helix</keyword>
<dbReference type="GO" id="GO:0008360">
    <property type="term" value="P:regulation of cell shape"/>
    <property type="evidence" value="ECO:0007669"/>
    <property type="project" value="UniProtKB-KW"/>
</dbReference>
<evidence type="ECO:0000256" key="15">
    <source>
        <dbReference type="HAMAP-Rule" id="MF_01006"/>
    </source>
</evidence>
<feature type="transmembrane region" description="Helical" evidence="15">
    <location>
        <begin position="185"/>
        <end position="202"/>
    </location>
</feature>
<protein>
    <recommendedName>
        <fullName evidence="4 15">Undecaprenyl-diphosphatase</fullName>
        <ecNumber evidence="3 15">3.6.1.27</ecNumber>
    </recommendedName>
    <alternativeName>
        <fullName evidence="13 15">Bacitracin resistance protein</fullName>
    </alternativeName>
    <alternativeName>
        <fullName evidence="12 15">Undecaprenyl pyrophosphate phosphatase</fullName>
    </alternativeName>
</protein>
<name>A0A1Y1RTK4_9SPIO</name>
<comment type="similarity">
    <text evidence="2 15">Belongs to the UppP family.</text>
</comment>
<comment type="miscellaneous">
    <text evidence="15">Bacitracin is thought to be involved in the inhibition of peptidoglycan synthesis by sequestering undecaprenyl diphosphate, thereby reducing the pool of lipid carrier available.</text>
</comment>
<dbReference type="STRING" id="1963862.B4O97_17530"/>
<dbReference type="GO" id="GO:0050380">
    <property type="term" value="F:undecaprenyl-diphosphatase activity"/>
    <property type="evidence" value="ECO:0007669"/>
    <property type="project" value="UniProtKB-UniRule"/>
</dbReference>
<evidence type="ECO:0000256" key="12">
    <source>
        <dbReference type="ARBA" id="ARBA00032707"/>
    </source>
</evidence>